<evidence type="ECO:0000313" key="3">
    <source>
        <dbReference type="RefSeq" id="XP_029656450.1"/>
    </source>
</evidence>
<accession>A0A6P7U2F8</accession>
<reference evidence="3" key="1">
    <citation type="submission" date="2025-08" db="UniProtKB">
        <authorList>
            <consortium name="RefSeq"/>
        </authorList>
    </citation>
    <scope>IDENTIFICATION</scope>
</reference>
<evidence type="ECO:0000256" key="1">
    <source>
        <dbReference type="SAM" id="Coils"/>
    </source>
</evidence>
<protein>
    <submittedName>
        <fullName evidence="3">Uncharacterized protein LOC115230387</fullName>
    </submittedName>
</protein>
<keyword evidence="1" id="KW-0175">Coiled coil</keyword>
<organism evidence="2 3">
    <name type="scientific">Octopus sinensis</name>
    <name type="common">East Asian common octopus</name>
    <dbReference type="NCBI Taxonomy" id="2607531"/>
    <lineage>
        <taxon>Eukaryota</taxon>
        <taxon>Metazoa</taxon>
        <taxon>Spiralia</taxon>
        <taxon>Lophotrochozoa</taxon>
        <taxon>Mollusca</taxon>
        <taxon>Cephalopoda</taxon>
        <taxon>Coleoidea</taxon>
        <taxon>Octopodiformes</taxon>
        <taxon>Octopoda</taxon>
        <taxon>Incirrata</taxon>
        <taxon>Octopodidae</taxon>
        <taxon>Octopus</taxon>
    </lineage>
</organism>
<feature type="coiled-coil region" evidence="1">
    <location>
        <begin position="68"/>
        <end position="95"/>
    </location>
</feature>
<dbReference type="RefSeq" id="XP_029656450.1">
    <property type="nucleotide sequence ID" value="XM_029800590.1"/>
</dbReference>
<keyword evidence="2" id="KW-1185">Reference proteome</keyword>
<name>A0A6P7U2F8_9MOLL</name>
<gene>
    <name evidence="3" type="primary">LOC115230387</name>
</gene>
<proteinExistence type="predicted"/>
<dbReference type="Proteomes" id="UP000515154">
    <property type="component" value="Unplaced"/>
</dbReference>
<dbReference type="AlphaFoldDB" id="A0A6P7U2F8"/>
<evidence type="ECO:0000313" key="2">
    <source>
        <dbReference type="Proteomes" id="UP000515154"/>
    </source>
</evidence>
<dbReference type="KEGG" id="osn:115230387"/>
<sequence length="135" mass="15680">MSVSPSAGAHSYTPVDMSKRQRVGFDLHELEEWEEDVEFTQEIVNQCIESEKRNKSQPHSNLIVSIDKNSQEAHLRALSRELEMANVKTELLENELICYEGKVREMQGKLHHLQSEKSRIIFDNQSERCLININQ</sequence>